<dbReference type="EMBL" id="BBIO01000015">
    <property type="protein sequence ID" value="GAK46162.1"/>
    <property type="molecule type" value="Genomic_DNA"/>
</dbReference>
<protein>
    <recommendedName>
        <fullName evidence="6">O-antigen ligase-related domain-containing protein</fullName>
    </recommendedName>
</protein>
<dbReference type="GO" id="GO:0016020">
    <property type="term" value="C:membrane"/>
    <property type="evidence" value="ECO:0007669"/>
    <property type="project" value="UniProtKB-SubCell"/>
</dbReference>
<dbReference type="Pfam" id="PF04932">
    <property type="entry name" value="Wzy_C"/>
    <property type="match status" value="1"/>
</dbReference>
<proteinExistence type="predicted"/>
<comment type="subcellular location">
    <subcellularLocation>
        <location evidence="1">Membrane</location>
        <topology evidence="1">Multi-pass membrane protein</topology>
    </subcellularLocation>
</comment>
<keyword evidence="8" id="KW-1185">Reference proteome</keyword>
<feature type="transmembrane region" description="Helical" evidence="5">
    <location>
        <begin position="369"/>
        <end position="389"/>
    </location>
</feature>
<evidence type="ECO:0000256" key="2">
    <source>
        <dbReference type="ARBA" id="ARBA00022692"/>
    </source>
</evidence>
<feature type="transmembrane region" description="Helical" evidence="5">
    <location>
        <begin position="395"/>
        <end position="413"/>
    </location>
</feature>
<dbReference type="PANTHER" id="PTHR37422">
    <property type="entry name" value="TEICHURONIC ACID BIOSYNTHESIS PROTEIN TUAE"/>
    <property type="match status" value="1"/>
</dbReference>
<sequence>MAGPIEWVVATVALIVIMDGLRRRELHKNPYIWGGSILLALLSLGGFWALIVDPARLGLRDTASYLFSFLVVMAFLNLARGREVVALAVLAVTIATYLIFAALVALIPNPFTPLMWHFIASSNEQLMWHASSRLQGFSDNPNQIAFLAVSGLGLLAYVENRAALSRKVIIPLAIGCVVVGAMTHSDSFFLALLTLMVVFFAIHIVEFVGGGRNGEKKIWKGNRPHTITCIFLLAFAGVLFVLLEGGEERLVSLDTESSGEEVAVDEKVSPGEKPRELNELVDRELRRVMAADAHQGTVRIELWKRAVSLGMKSPLVGYGPGYKLAPGEPNAIQEAHNTVLDLLLISGIVGLGGLLALVLLAIRGGLKNGHLAILIVMGTGVSVFAMFHYVGRQPVFWIIVFAIIYAASLDRVLKWRPGFLAPNRGAT</sequence>
<feature type="transmembrane region" description="Helical" evidence="5">
    <location>
        <begin position="226"/>
        <end position="243"/>
    </location>
</feature>
<dbReference type="InterPro" id="IPR007016">
    <property type="entry name" value="O-antigen_ligase-rel_domated"/>
</dbReference>
<dbReference type="STRING" id="1333998.M2A_2661"/>
<evidence type="ECO:0000259" key="6">
    <source>
        <dbReference type="Pfam" id="PF04932"/>
    </source>
</evidence>
<keyword evidence="4 5" id="KW-0472">Membrane</keyword>
<evidence type="ECO:0000313" key="7">
    <source>
        <dbReference type="EMBL" id="GAK46162.1"/>
    </source>
</evidence>
<comment type="caution">
    <text evidence="7">The sequence shown here is derived from an EMBL/GenBank/DDBJ whole genome shotgun (WGS) entry which is preliminary data.</text>
</comment>
<gene>
    <name evidence="7" type="ORF">M2A_2661</name>
</gene>
<feature type="transmembrane region" description="Helical" evidence="5">
    <location>
        <begin position="31"/>
        <end position="51"/>
    </location>
</feature>
<dbReference type="AlphaFoldDB" id="A0A081BDP4"/>
<evidence type="ECO:0000256" key="1">
    <source>
        <dbReference type="ARBA" id="ARBA00004141"/>
    </source>
</evidence>
<evidence type="ECO:0000313" key="8">
    <source>
        <dbReference type="Proteomes" id="UP000028702"/>
    </source>
</evidence>
<evidence type="ECO:0000256" key="5">
    <source>
        <dbReference type="SAM" id="Phobius"/>
    </source>
</evidence>
<dbReference type="eggNOG" id="ENOG50337JB">
    <property type="taxonomic scope" value="Bacteria"/>
</dbReference>
<reference evidence="7 8" key="1">
    <citation type="submission" date="2014-07" db="EMBL/GenBank/DDBJ databases">
        <title>Tepidicaulis marinum gen. nov., sp. nov., a novel marine bacterium denitrifying nitrate to nitrous oxide strictly under microaerobic conditions.</title>
        <authorList>
            <person name="Takeuchi M."/>
            <person name="Yamagishi T."/>
            <person name="Kamagata Y."/>
            <person name="Oshima K."/>
            <person name="Hattori M."/>
            <person name="Katayama T."/>
            <person name="Hanada S."/>
            <person name="Tamaki H."/>
            <person name="Marumo K."/>
            <person name="Maeda H."/>
            <person name="Nedachi M."/>
            <person name="Iwasaki W."/>
            <person name="Suwa Y."/>
            <person name="Sakata S."/>
        </authorList>
    </citation>
    <scope>NUCLEOTIDE SEQUENCE [LARGE SCALE GENOMIC DNA]</scope>
    <source>
        <strain evidence="7 8">MA2</strain>
    </source>
</reference>
<feature type="transmembrane region" description="Helical" evidence="5">
    <location>
        <begin position="141"/>
        <end position="157"/>
    </location>
</feature>
<evidence type="ECO:0000256" key="4">
    <source>
        <dbReference type="ARBA" id="ARBA00023136"/>
    </source>
</evidence>
<feature type="transmembrane region" description="Helical" evidence="5">
    <location>
        <begin position="164"/>
        <end position="182"/>
    </location>
</feature>
<dbReference type="Proteomes" id="UP000028702">
    <property type="component" value="Unassembled WGS sequence"/>
</dbReference>
<feature type="transmembrane region" description="Helical" evidence="5">
    <location>
        <begin position="342"/>
        <end position="362"/>
    </location>
</feature>
<dbReference type="InterPro" id="IPR051533">
    <property type="entry name" value="WaaL-like"/>
</dbReference>
<evidence type="ECO:0000256" key="3">
    <source>
        <dbReference type="ARBA" id="ARBA00022989"/>
    </source>
</evidence>
<dbReference type="PANTHER" id="PTHR37422:SF13">
    <property type="entry name" value="LIPOPOLYSACCHARIDE BIOSYNTHESIS PROTEIN PA4999-RELATED"/>
    <property type="match status" value="1"/>
</dbReference>
<organism evidence="7 8">
    <name type="scientific">Tepidicaulis marinus</name>
    <dbReference type="NCBI Taxonomy" id="1333998"/>
    <lineage>
        <taxon>Bacteria</taxon>
        <taxon>Pseudomonadati</taxon>
        <taxon>Pseudomonadota</taxon>
        <taxon>Alphaproteobacteria</taxon>
        <taxon>Hyphomicrobiales</taxon>
        <taxon>Parvibaculaceae</taxon>
        <taxon>Tepidicaulis</taxon>
    </lineage>
</organism>
<name>A0A081BDP4_9HYPH</name>
<keyword evidence="3 5" id="KW-1133">Transmembrane helix</keyword>
<feature type="domain" description="O-antigen ligase-related" evidence="6">
    <location>
        <begin position="174"/>
        <end position="353"/>
    </location>
</feature>
<feature type="transmembrane region" description="Helical" evidence="5">
    <location>
        <begin position="86"/>
        <end position="107"/>
    </location>
</feature>
<keyword evidence="2 5" id="KW-0812">Transmembrane</keyword>
<feature type="transmembrane region" description="Helical" evidence="5">
    <location>
        <begin position="188"/>
        <end position="205"/>
    </location>
</feature>
<feature type="transmembrane region" description="Helical" evidence="5">
    <location>
        <begin position="63"/>
        <end position="79"/>
    </location>
</feature>
<accession>A0A081BDP4</accession>